<organism evidence="11 12">
    <name type="scientific">Ostreococcus tauri</name>
    <name type="common">Marine green alga</name>
    <dbReference type="NCBI Taxonomy" id="70448"/>
    <lineage>
        <taxon>Eukaryota</taxon>
        <taxon>Viridiplantae</taxon>
        <taxon>Chlorophyta</taxon>
        <taxon>Mamiellophyceae</taxon>
        <taxon>Mamiellales</taxon>
        <taxon>Bathycoccaceae</taxon>
        <taxon>Ostreococcus</taxon>
    </lineage>
</organism>
<dbReference type="UniPathway" id="UPA00035">
    <property type="reaction ID" value="UER00043"/>
</dbReference>
<evidence type="ECO:0000313" key="11">
    <source>
        <dbReference type="EMBL" id="CEF98510.1"/>
    </source>
</evidence>
<dbReference type="STRING" id="70448.A0A090M2N1"/>
<feature type="domain" description="Indole-3-glycerol phosphate synthase" evidence="10">
    <location>
        <begin position="85"/>
        <end position="350"/>
    </location>
</feature>
<accession>A0A090M2N1</accession>
<evidence type="ECO:0000256" key="9">
    <source>
        <dbReference type="SAM" id="MobiDB-lite"/>
    </source>
</evidence>
<comment type="caution">
    <text evidence="11">The sequence shown here is derived from an EMBL/GenBank/DDBJ whole genome shotgun (WGS) entry which is preliminary data.</text>
</comment>
<dbReference type="Pfam" id="PF00218">
    <property type="entry name" value="IGPS"/>
    <property type="match status" value="1"/>
</dbReference>
<dbReference type="InterPro" id="IPR001468">
    <property type="entry name" value="Indole-3-GlycerolPSynthase_CS"/>
</dbReference>
<evidence type="ECO:0000256" key="6">
    <source>
        <dbReference type="ARBA" id="ARBA00022822"/>
    </source>
</evidence>
<evidence type="ECO:0000256" key="7">
    <source>
        <dbReference type="ARBA" id="ARBA00023141"/>
    </source>
</evidence>
<reference evidence="12" key="1">
    <citation type="journal article" date="2006" name="Proc. Natl. Acad. Sci. U.S.A.">
        <title>Genome analysis of the smallest free-living eukaryote Ostreococcus tauri unveils many unique features.</title>
        <authorList>
            <person name="Derelle E."/>
            <person name="Ferraz C."/>
            <person name="Rombauts S."/>
            <person name="Rouze P."/>
            <person name="Worden A.Z."/>
            <person name="Robbens S."/>
            <person name="Partensky F."/>
            <person name="Degroeve S."/>
            <person name="Echeynie S."/>
            <person name="Cooke R."/>
            <person name="Saeys Y."/>
            <person name="Wuyts J."/>
            <person name="Jabbari K."/>
            <person name="Bowler C."/>
            <person name="Panaud O."/>
            <person name="Piegu B."/>
            <person name="Ball S.G."/>
            <person name="Ral J.-P."/>
            <person name="Bouget F.-Y."/>
            <person name="Piganeau G."/>
            <person name="De Baets B."/>
            <person name="Picard A."/>
            <person name="Delseny M."/>
            <person name="Demaille J."/>
            <person name="Van de Peer Y."/>
            <person name="Moreau H."/>
        </authorList>
    </citation>
    <scope>NUCLEOTIDE SEQUENCE [LARGE SCALE GENOMIC DNA]</scope>
    <source>
        <strain evidence="12">OTTH 0595 / CCAP 157/2 / RCC745</strain>
    </source>
</reference>
<evidence type="ECO:0000256" key="2">
    <source>
        <dbReference type="ARBA" id="ARBA00004696"/>
    </source>
</evidence>
<dbReference type="OrthoDB" id="524799at2759"/>
<comment type="pathway">
    <text evidence="2">Amino-acid biosynthesis; L-tryptophan biosynthesis; L-tryptophan from chorismate: step 4/5.</text>
</comment>
<protein>
    <recommendedName>
        <fullName evidence="3">indole-3-glycerol-phosphate synthase</fullName>
        <ecNumber evidence="3">4.1.1.48</ecNumber>
    </recommendedName>
</protein>
<evidence type="ECO:0000256" key="4">
    <source>
        <dbReference type="ARBA" id="ARBA00022605"/>
    </source>
</evidence>
<dbReference type="InParanoid" id="A0A090M2N1"/>
<keyword evidence="8" id="KW-0456">Lyase</keyword>
<keyword evidence="4" id="KW-0028">Amino-acid biosynthesis</keyword>
<comment type="catalytic activity">
    <reaction evidence="1">
        <text>1-(2-carboxyphenylamino)-1-deoxy-D-ribulose 5-phosphate + H(+) = (1S,2R)-1-C-(indol-3-yl)glycerol 3-phosphate + CO2 + H2O</text>
        <dbReference type="Rhea" id="RHEA:23476"/>
        <dbReference type="ChEBI" id="CHEBI:15377"/>
        <dbReference type="ChEBI" id="CHEBI:15378"/>
        <dbReference type="ChEBI" id="CHEBI:16526"/>
        <dbReference type="ChEBI" id="CHEBI:58613"/>
        <dbReference type="ChEBI" id="CHEBI:58866"/>
        <dbReference type="EC" id="4.1.1.48"/>
    </reaction>
</comment>
<dbReference type="InterPro" id="IPR011060">
    <property type="entry name" value="RibuloseP-bd_barrel"/>
</dbReference>
<proteinExistence type="inferred from homology"/>
<sequence length="355" mass="38778">MTTATRTTHAGARARGTGGRRARARVNVARAANATDDGAVSIRRRPPSGPSKHALGVGQFEFMIEEVNDKGERVTNEENRPRNILEEIVWYKDVELAERKEKFPLQLVRTALVNAPPTRDFVKAITDQLEATKQPGLIAEVKKASPSKGVIQPNFDPVKIAKAYEAGGAACLSVLTDEKFFQGGFENLQLIREAGVTCPLLCKEFIVDAYQIYLARKYGADAILLIAAVLPNQDLKYFIKIAHSLGMKCLIEVHTYGEMKRVLDGDFPIDLLGINNRDLGTFEVSLSVTTDLMNGPLGEEVKERGITMVGESGIFTIDDVNLLQDSGVGAVLVGESLVKQDTPDVGIKKLFGRPL</sequence>
<keyword evidence="6" id="KW-0822">Tryptophan biosynthesis</keyword>
<dbReference type="NCBIfam" id="NF001377">
    <property type="entry name" value="PRK00278.2-4"/>
    <property type="match status" value="1"/>
</dbReference>
<dbReference type="GO" id="GO:0004640">
    <property type="term" value="F:phosphoribosylanthranilate isomerase activity"/>
    <property type="evidence" value="ECO:0007669"/>
    <property type="project" value="TreeGrafter"/>
</dbReference>
<evidence type="ECO:0000256" key="5">
    <source>
        <dbReference type="ARBA" id="ARBA00022793"/>
    </source>
</evidence>
<dbReference type="EMBL" id="CAID01000006">
    <property type="protein sequence ID" value="CEF98510.1"/>
    <property type="molecule type" value="Genomic_DNA"/>
</dbReference>
<dbReference type="CDD" id="cd00331">
    <property type="entry name" value="IGPS"/>
    <property type="match status" value="1"/>
</dbReference>
<reference evidence="11 12" key="2">
    <citation type="journal article" date="2014" name="BMC Genomics">
        <title>An improved genome of the model marine alga Ostreococcus tauri unfolds by assessing Illumina de novo assemblies.</title>
        <authorList>
            <person name="Blanc-Mathieu R."/>
            <person name="Verhelst B."/>
            <person name="Derelle E."/>
            <person name="Rombauts S."/>
            <person name="Bouget F.Y."/>
            <person name="Carre I."/>
            <person name="Chateau A."/>
            <person name="Eyre-Walker A."/>
            <person name="Grimsley N."/>
            <person name="Moreau H."/>
            <person name="Piegu B."/>
            <person name="Rivals E."/>
            <person name="Schackwitz W."/>
            <person name="Van de Peer Y."/>
            <person name="Piganeau G."/>
        </authorList>
    </citation>
    <scope>NUCLEOTIDE SEQUENCE [LARGE SCALE GENOMIC DNA]</scope>
    <source>
        <strain evidence="12">OTTH 0595 / CCAP 157/2 / RCC745</strain>
    </source>
</reference>
<dbReference type="Gene3D" id="3.20.20.70">
    <property type="entry name" value="Aldolase class I"/>
    <property type="match status" value="1"/>
</dbReference>
<dbReference type="FunFam" id="3.20.20.70:FF:000024">
    <property type="entry name" value="Indole-3-glycerol phosphate synthase"/>
    <property type="match status" value="1"/>
</dbReference>
<dbReference type="HAMAP" id="MF_00134_B">
    <property type="entry name" value="IGPS_B"/>
    <property type="match status" value="1"/>
</dbReference>
<dbReference type="Proteomes" id="UP000009170">
    <property type="component" value="Unassembled WGS sequence"/>
</dbReference>
<dbReference type="PROSITE" id="PS00614">
    <property type="entry name" value="IGPS"/>
    <property type="match status" value="1"/>
</dbReference>
<keyword evidence="5" id="KW-0210">Decarboxylase</keyword>
<evidence type="ECO:0000256" key="3">
    <source>
        <dbReference type="ARBA" id="ARBA00012362"/>
    </source>
</evidence>
<evidence type="ECO:0000256" key="8">
    <source>
        <dbReference type="ARBA" id="ARBA00023239"/>
    </source>
</evidence>
<name>A0A090M2N1_OSTTA</name>
<keyword evidence="7" id="KW-0057">Aromatic amino acid biosynthesis</keyword>
<evidence type="ECO:0000259" key="10">
    <source>
        <dbReference type="Pfam" id="PF00218"/>
    </source>
</evidence>
<feature type="region of interest" description="Disordered" evidence="9">
    <location>
        <begin position="1"/>
        <end position="22"/>
    </location>
</feature>
<dbReference type="KEGG" id="ota:OT_ostta06g04200"/>
<dbReference type="SUPFAM" id="SSF51366">
    <property type="entry name" value="Ribulose-phoshate binding barrel"/>
    <property type="match status" value="1"/>
</dbReference>
<dbReference type="GO" id="GO:0004425">
    <property type="term" value="F:indole-3-glycerol-phosphate synthase activity"/>
    <property type="evidence" value="ECO:0007669"/>
    <property type="project" value="UniProtKB-EC"/>
</dbReference>
<keyword evidence="12" id="KW-1185">Reference proteome</keyword>
<dbReference type="FunCoup" id="A0A090M2N1">
    <property type="interactions" value="604"/>
</dbReference>
<dbReference type="InterPro" id="IPR013798">
    <property type="entry name" value="Indole-3-glycerol_P_synth_dom"/>
</dbReference>
<feature type="compositionally biased region" description="Low complexity" evidence="9">
    <location>
        <begin position="1"/>
        <end position="15"/>
    </location>
</feature>
<dbReference type="EC" id="4.1.1.48" evidence="3"/>
<dbReference type="GeneID" id="9832547"/>
<evidence type="ECO:0000256" key="1">
    <source>
        <dbReference type="ARBA" id="ARBA00001633"/>
    </source>
</evidence>
<dbReference type="PANTHER" id="PTHR22854:SF2">
    <property type="entry name" value="INDOLE-3-GLYCEROL-PHOSPHATE SYNTHASE"/>
    <property type="match status" value="1"/>
</dbReference>
<dbReference type="PANTHER" id="PTHR22854">
    <property type="entry name" value="TRYPTOPHAN BIOSYNTHESIS PROTEIN"/>
    <property type="match status" value="1"/>
</dbReference>
<dbReference type="GO" id="GO:0000162">
    <property type="term" value="P:L-tryptophan biosynthetic process"/>
    <property type="evidence" value="ECO:0007669"/>
    <property type="project" value="UniProtKB-UniPathway"/>
</dbReference>
<gene>
    <name evidence="11" type="ORF">OT_ostta06g04200</name>
</gene>
<dbReference type="InterPro" id="IPR045186">
    <property type="entry name" value="Indole-3-glycerol_P_synth"/>
</dbReference>
<evidence type="ECO:0000313" key="12">
    <source>
        <dbReference type="Proteomes" id="UP000009170"/>
    </source>
</evidence>
<dbReference type="AlphaFoldDB" id="A0A090M2N1"/>
<dbReference type="RefSeq" id="XP_003075104.2">
    <property type="nucleotide sequence ID" value="XM_003075056.2"/>
</dbReference>
<dbReference type="InterPro" id="IPR013785">
    <property type="entry name" value="Aldolase_TIM"/>
</dbReference>